<proteinExistence type="predicted"/>
<sequence length="235" mass="26041">MQPFPTPHKGPLSTAKSTSSSSGVVFGIVFCIVAALAIIFFLISKCSSSGKRRPQTHSHVWGSPRRARSSASTNLDLGPLRSRIHSTPLRRETKSSATYLSRRSYPVSPQRTLSTPPRTQFLRHTRPPSNDRTPQEAYPQHVRFAPLPSPPAPRTPPLHHPHLHRPSLHSTLPHASSLTPPHVTPPERVTCTPRIRVPSSRGQREDWDDALRHPSNENVDTLPRYSPLASSSFGV</sequence>
<feature type="compositionally biased region" description="Pro residues" evidence="1">
    <location>
        <begin position="147"/>
        <end position="156"/>
    </location>
</feature>
<name>A0A6A6A8F7_9PLEO</name>
<organism evidence="3 4">
    <name type="scientific">Dothidotthia symphoricarpi CBS 119687</name>
    <dbReference type="NCBI Taxonomy" id="1392245"/>
    <lineage>
        <taxon>Eukaryota</taxon>
        <taxon>Fungi</taxon>
        <taxon>Dikarya</taxon>
        <taxon>Ascomycota</taxon>
        <taxon>Pezizomycotina</taxon>
        <taxon>Dothideomycetes</taxon>
        <taxon>Pleosporomycetidae</taxon>
        <taxon>Pleosporales</taxon>
        <taxon>Dothidotthiaceae</taxon>
        <taxon>Dothidotthia</taxon>
    </lineage>
</organism>
<dbReference type="RefSeq" id="XP_033521874.1">
    <property type="nucleotide sequence ID" value="XM_033670622.1"/>
</dbReference>
<gene>
    <name evidence="3" type="ORF">P153DRAFT_387228</name>
</gene>
<reference evidence="3" key="1">
    <citation type="journal article" date="2020" name="Stud. Mycol.">
        <title>101 Dothideomycetes genomes: a test case for predicting lifestyles and emergence of pathogens.</title>
        <authorList>
            <person name="Haridas S."/>
            <person name="Albert R."/>
            <person name="Binder M."/>
            <person name="Bloem J."/>
            <person name="Labutti K."/>
            <person name="Salamov A."/>
            <person name="Andreopoulos B."/>
            <person name="Baker S."/>
            <person name="Barry K."/>
            <person name="Bills G."/>
            <person name="Bluhm B."/>
            <person name="Cannon C."/>
            <person name="Castanera R."/>
            <person name="Culley D."/>
            <person name="Daum C."/>
            <person name="Ezra D."/>
            <person name="Gonzalez J."/>
            <person name="Henrissat B."/>
            <person name="Kuo A."/>
            <person name="Liang C."/>
            <person name="Lipzen A."/>
            <person name="Lutzoni F."/>
            <person name="Magnuson J."/>
            <person name="Mondo S."/>
            <person name="Nolan M."/>
            <person name="Ohm R."/>
            <person name="Pangilinan J."/>
            <person name="Park H.-J."/>
            <person name="Ramirez L."/>
            <person name="Alfaro M."/>
            <person name="Sun H."/>
            <person name="Tritt A."/>
            <person name="Yoshinaga Y."/>
            <person name="Zwiers L.-H."/>
            <person name="Turgeon B."/>
            <person name="Goodwin S."/>
            <person name="Spatafora J."/>
            <person name="Crous P."/>
            <person name="Grigoriev I."/>
        </authorList>
    </citation>
    <scope>NUCLEOTIDE SEQUENCE</scope>
    <source>
        <strain evidence="3">CBS 119687</strain>
    </source>
</reference>
<feature type="transmembrane region" description="Helical" evidence="2">
    <location>
        <begin position="20"/>
        <end position="43"/>
    </location>
</feature>
<evidence type="ECO:0000313" key="3">
    <source>
        <dbReference type="EMBL" id="KAF2127485.1"/>
    </source>
</evidence>
<feature type="compositionally biased region" description="Basic residues" evidence="1">
    <location>
        <begin position="157"/>
        <end position="167"/>
    </location>
</feature>
<keyword evidence="2" id="KW-1133">Transmembrane helix</keyword>
<keyword evidence="2" id="KW-0472">Membrane</keyword>
<keyword evidence="4" id="KW-1185">Reference proteome</keyword>
<dbReference type="Proteomes" id="UP000799771">
    <property type="component" value="Unassembled WGS sequence"/>
</dbReference>
<evidence type="ECO:0000313" key="4">
    <source>
        <dbReference type="Proteomes" id="UP000799771"/>
    </source>
</evidence>
<accession>A0A6A6A8F7</accession>
<dbReference type="AlphaFoldDB" id="A0A6A6A8F7"/>
<dbReference type="GeneID" id="54411054"/>
<keyword evidence="2" id="KW-0812">Transmembrane</keyword>
<feature type="compositionally biased region" description="Polar residues" evidence="1">
    <location>
        <begin position="95"/>
        <end position="118"/>
    </location>
</feature>
<feature type="compositionally biased region" description="Basic and acidic residues" evidence="1">
    <location>
        <begin position="202"/>
        <end position="215"/>
    </location>
</feature>
<evidence type="ECO:0000256" key="2">
    <source>
        <dbReference type="SAM" id="Phobius"/>
    </source>
</evidence>
<feature type="region of interest" description="Disordered" evidence="1">
    <location>
        <begin position="48"/>
        <end position="235"/>
    </location>
</feature>
<dbReference type="EMBL" id="ML977510">
    <property type="protein sequence ID" value="KAF2127485.1"/>
    <property type="molecule type" value="Genomic_DNA"/>
</dbReference>
<evidence type="ECO:0000256" key="1">
    <source>
        <dbReference type="SAM" id="MobiDB-lite"/>
    </source>
</evidence>
<protein>
    <submittedName>
        <fullName evidence="3">Uncharacterized protein</fullName>
    </submittedName>
</protein>